<sequence length="147" mass="16478">MAGLSIVLESQDATKTITTSASNKKSAQVINKVITIVINKPTPPPSPSSTPFKSPFPRCTFLDKCFLCKHTLLPTEDIYMYKGNKAFCSVECRCKQIFMDEEDQPKMKMMSTKTETPNNNSRDKCALAAARRPPVTSSPCLRKTRYY</sequence>
<evidence type="ECO:0000256" key="1">
    <source>
        <dbReference type="ARBA" id="ARBA00004496"/>
    </source>
</evidence>
<comment type="subcellular location">
    <subcellularLocation>
        <location evidence="1">Cytoplasm</location>
    </subcellularLocation>
</comment>
<evidence type="ECO:0000256" key="6">
    <source>
        <dbReference type="PROSITE-ProRule" id="PRU01131"/>
    </source>
</evidence>
<dbReference type="PANTHER" id="PTHR33059:SF84">
    <property type="entry name" value="FCS-LIKE ZINC FINGER 15"/>
    <property type="match status" value="1"/>
</dbReference>
<keyword evidence="9" id="KW-1185">Reference proteome</keyword>
<protein>
    <submittedName>
        <fullName evidence="8">FLZ-type domain-containing protein</fullName>
    </submittedName>
</protein>
<feature type="zinc finger region" description="FLZ-type" evidence="6">
    <location>
        <begin position="60"/>
        <end position="104"/>
    </location>
</feature>
<organism evidence="8 9">
    <name type="scientific">Heracleum sosnowskyi</name>
    <dbReference type="NCBI Taxonomy" id="360622"/>
    <lineage>
        <taxon>Eukaryota</taxon>
        <taxon>Viridiplantae</taxon>
        <taxon>Streptophyta</taxon>
        <taxon>Embryophyta</taxon>
        <taxon>Tracheophyta</taxon>
        <taxon>Spermatophyta</taxon>
        <taxon>Magnoliopsida</taxon>
        <taxon>eudicotyledons</taxon>
        <taxon>Gunneridae</taxon>
        <taxon>Pentapetalae</taxon>
        <taxon>asterids</taxon>
        <taxon>campanulids</taxon>
        <taxon>Apiales</taxon>
        <taxon>Apiaceae</taxon>
        <taxon>Apioideae</taxon>
        <taxon>apioid superclade</taxon>
        <taxon>Tordylieae</taxon>
        <taxon>Tordyliinae</taxon>
        <taxon>Heracleum</taxon>
    </lineage>
</organism>
<keyword evidence="5" id="KW-0862">Zinc</keyword>
<dbReference type="GO" id="GO:0005737">
    <property type="term" value="C:cytoplasm"/>
    <property type="evidence" value="ECO:0007669"/>
    <property type="project" value="UniProtKB-SubCell"/>
</dbReference>
<feature type="domain" description="FLZ-type" evidence="7">
    <location>
        <begin position="60"/>
        <end position="104"/>
    </location>
</feature>
<evidence type="ECO:0000256" key="2">
    <source>
        <dbReference type="ARBA" id="ARBA00009374"/>
    </source>
</evidence>
<keyword evidence="3" id="KW-0963">Cytoplasm</keyword>
<evidence type="ECO:0000259" key="7">
    <source>
        <dbReference type="PROSITE" id="PS51795"/>
    </source>
</evidence>
<comment type="caution">
    <text evidence="8">The sequence shown here is derived from an EMBL/GenBank/DDBJ whole genome shotgun (WGS) entry which is preliminary data.</text>
</comment>
<dbReference type="Proteomes" id="UP001237642">
    <property type="component" value="Unassembled WGS sequence"/>
</dbReference>
<dbReference type="PANTHER" id="PTHR33059">
    <property type="entry name" value="FCS-LIKE ZINC FINGER 5"/>
    <property type="match status" value="1"/>
</dbReference>
<evidence type="ECO:0000313" key="8">
    <source>
        <dbReference type="EMBL" id="KAK1387553.1"/>
    </source>
</evidence>
<keyword evidence="5" id="KW-0863">Zinc-finger</keyword>
<dbReference type="PROSITE" id="PS51795">
    <property type="entry name" value="ZF_FLZ"/>
    <property type="match status" value="1"/>
</dbReference>
<gene>
    <name evidence="8" type="ORF">POM88_015731</name>
</gene>
<keyword evidence="4" id="KW-0479">Metal-binding</keyword>
<comment type="similarity">
    <text evidence="2">Belongs to the FLZ family.</text>
</comment>
<name>A0AAD8IMQ9_9APIA</name>
<accession>A0AAD8IMQ9</accession>
<reference evidence="8" key="2">
    <citation type="submission" date="2023-05" db="EMBL/GenBank/DDBJ databases">
        <authorList>
            <person name="Schelkunov M.I."/>
        </authorList>
    </citation>
    <scope>NUCLEOTIDE SEQUENCE</scope>
    <source>
        <strain evidence="8">Hsosn_3</strain>
        <tissue evidence="8">Leaf</tissue>
    </source>
</reference>
<dbReference type="EMBL" id="JAUIZM010000004">
    <property type="protein sequence ID" value="KAK1387553.1"/>
    <property type="molecule type" value="Genomic_DNA"/>
</dbReference>
<proteinExistence type="inferred from homology"/>
<evidence type="ECO:0000256" key="4">
    <source>
        <dbReference type="ARBA" id="ARBA00022723"/>
    </source>
</evidence>
<evidence type="ECO:0000256" key="5">
    <source>
        <dbReference type="ARBA" id="ARBA00022771"/>
    </source>
</evidence>
<reference evidence="8" key="1">
    <citation type="submission" date="2023-02" db="EMBL/GenBank/DDBJ databases">
        <title>Genome of toxic invasive species Heracleum sosnowskyi carries increased number of genes despite the absence of recent whole-genome duplications.</title>
        <authorList>
            <person name="Schelkunov M."/>
            <person name="Shtratnikova V."/>
            <person name="Makarenko M."/>
            <person name="Klepikova A."/>
            <person name="Omelchenko D."/>
            <person name="Novikova G."/>
            <person name="Obukhova E."/>
            <person name="Bogdanov V."/>
            <person name="Penin A."/>
            <person name="Logacheva M."/>
        </authorList>
    </citation>
    <scope>NUCLEOTIDE SEQUENCE</scope>
    <source>
        <strain evidence="8">Hsosn_3</strain>
        <tissue evidence="8">Leaf</tissue>
    </source>
</reference>
<dbReference type="InterPro" id="IPR007650">
    <property type="entry name" value="Zf-FLZ_dom"/>
</dbReference>
<dbReference type="GO" id="GO:0008270">
    <property type="term" value="F:zinc ion binding"/>
    <property type="evidence" value="ECO:0007669"/>
    <property type="project" value="UniProtKB-KW"/>
</dbReference>
<evidence type="ECO:0000313" key="9">
    <source>
        <dbReference type="Proteomes" id="UP001237642"/>
    </source>
</evidence>
<evidence type="ECO:0000256" key="3">
    <source>
        <dbReference type="ARBA" id="ARBA00022490"/>
    </source>
</evidence>
<dbReference type="AlphaFoldDB" id="A0AAD8IMQ9"/>
<dbReference type="Pfam" id="PF04570">
    <property type="entry name" value="zf-FLZ"/>
    <property type="match status" value="1"/>
</dbReference>